<dbReference type="Gene3D" id="1.10.10.10">
    <property type="entry name" value="Winged helix-like DNA-binding domain superfamily/Winged helix DNA-binding domain"/>
    <property type="match status" value="1"/>
</dbReference>
<evidence type="ECO:0000313" key="4">
    <source>
        <dbReference type="Proteomes" id="UP000287296"/>
    </source>
</evidence>
<dbReference type="RefSeq" id="WP_120118315.1">
    <property type="nucleotide sequence ID" value="NZ_QYTW02000030.1"/>
</dbReference>
<gene>
    <name evidence="3" type="ORF">D5F11_021645</name>
</gene>
<sequence length="152" mass="17525">MNKIDIENTLKDYHWMINSIKIMRQSLESAGEGLTAQYGIESTMPKAKGQTSDPVHREVVRRGRHWKKVKGYEEKIKVIQERVHLITNERETEVLHWILEGKSYRWIAAHMGLSHSHIKRIKESIVDQISQHVPDVPNVPDVTNYGCGKSAC</sequence>
<dbReference type="Proteomes" id="UP000287296">
    <property type="component" value="Unassembled WGS sequence"/>
</dbReference>
<comment type="caution">
    <text evidence="3">The sequence shown here is derived from an EMBL/GenBank/DDBJ whole genome shotgun (WGS) entry which is preliminary data.</text>
</comment>
<dbReference type="InterPro" id="IPR016032">
    <property type="entry name" value="Sig_transdc_resp-reg_C-effctor"/>
</dbReference>
<evidence type="ECO:0000256" key="1">
    <source>
        <dbReference type="ARBA" id="ARBA00023015"/>
    </source>
</evidence>
<dbReference type="EMBL" id="QYTW02000030">
    <property type="protein sequence ID" value="RST57667.1"/>
    <property type="molecule type" value="Genomic_DNA"/>
</dbReference>
<protein>
    <submittedName>
        <fullName evidence="3">DNA-binding response regulator</fullName>
    </submittedName>
</protein>
<organism evidence="3 4">
    <name type="scientific">Siminovitchia terrae</name>
    <name type="common">Bacillus terrae</name>
    <dbReference type="NCBI Taxonomy" id="1914933"/>
    <lineage>
        <taxon>Bacteria</taxon>
        <taxon>Bacillati</taxon>
        <taxon>Bacillota</taxon>
        <taxon>Bacilli</taxon>
        <taxon>Bacillales</taxon>
        <taxon>Bacillaceae</taxon>
        <taxon>Siminovitchia</taxon>
    </lineage>
</organism>
<dbReference type="InterPro" id="IPR036388">
    <property type="entry name" value="WH-like_DNA-bd_sf"/>
</dbReference>
<keyword evidence="2" id="KW-0804">Transcription</keyword>
<dbReference type="AlphaFoldDB" id="A0A429X2J8"/>
<proteinExistence type="predicted"/>
<dbReference type="OrthoDB" id="8910390at2"/>
<reference evidence="3 4" key="1">
    <citation type="submission" date="2018-12" db="EMBL/GenBank/DDBJ databases">
        <authorList>
            <person name="Sun L."/>
            <person name="Chen Z."/>
        </authorList>
    </citation>
    <scope>NUCLEOTIDE SEQUENCE [LARGE SCALE GENOMIC DNA]</scope>
    <source>
        <strain evidence="3 4">LMG 29736</strain>
    </source>
</reference>
<keyword evidence="3" id="KW-0238">DNA-binding</keyword>
<dbReference type="GO" id="GO:0006355">
    <property type="term" value="P:regulation of DNA-templated transcription"/>
    <property type="evidence" value="ECO:0007669"/>
    <property type="project" value="InterPro"/>
</dbReference>
<accession>A0A429X2J8</accession>
<dbReference type="GO" id="GO:0003677">
    <property type="term" value="F:DNA binding"/>
    <property type="evidence" value="ECO:0007669"/>
    <property type="project" value="UniProtKB-KW"/>
</dbReference>
<evidence type="ECO:0000313" key="3">
    <source>
        <dbReference type="EMBL" id="RST57667.1"/>
    </source>
</evidence>
<name>A0A429X2J8_SIMTE</name>
<keyword evidence="1" id="KW-0805">Transcription regulation</keyword>
<evidence type="ECO:0000256" key="2">
    <source>
        <dbReference type="ARBA" id="ARBA00023163"/>
    </source>
</evidence>
<dbReference type="SUPFAM" id="SSF46894">
    <property type="entry name" value="C-terminal effector domain of the bipartite response regulators"/>
    <property type="match status" value="1"/>
</dbReference>